<accession>A0A0N4XWX6</accession>
<reference evidence="2 3" key="2">
    <citation type="submission" date="2018-11" db="EMBL/GenBank/DDBJ databases">
        <authorList>
            <consortium name="Pathogen Informatics"/>
        </authorList>
    </citation>
    <scope>NUCLEOTIDE SEQUENCE [LARGE SCALE GENOMIC DNA]</scope>
</reference>
<organism evidence="4">
    <name type="scientific">Nippostrongylus brasiliensis</name>
    <name type="common">Rat hookworm</name>
    <dbReference type="NCBI Taxonomy" id="27835"/>
    <lineage>
        <taxon>Eukaryota</taxon>
        <taxon>Metazoa</taxon>
        <taxon>Ecdysozoa</taxon>
        <taxon>Nematoda</taxon>
        <taxon>Chromadorea</taxon>
        <taxon>Rhabditida</taxon>
        <taxon>Rhabditina</taxon>
        <taxon>Rhabditomorpha</taxon>
        <taxon>Strongyloidea</taxon>
        <taxon>Heligmosomidae</taxon>
        <taxon>Nippostrongylus</taxon>
    </lineage>
</organism>
<feature type="compositionally biased region" description="Polar residues" evidence="1">
    <location>
        <begin position="54"/>
        <end position="63"/>
    </location>
</feature>
<dbReference type="AlphaFoldDB" id="A0A0N4XWX6"/>
<feature type="region of interest" description="Disordered" evidence="1">
    <location>
        <begin position="44"/>
        <end position="94"/>
    </location>
</feature>
<keyword evidence="3" id="KW-1185">Reference proteome</keyword>
<name>A0A0N4XWX6_NIPBR</name>
<gene>
    <name evidence="2" type="ORF">NBR_LOCUS7440</name>
</gene>
<dbReference type="EMBL" id="UYSL01019890">
    <property type="protein sequence ID" value="VDL71029.1"/>
    <property type="molecule type" value="Genomic_DNA"/>
</dbReference>
<dbReference type="WBParaSite" id="NBR_0000743901-mRNA-1">
    <property type="protein sequence ID" value="NBR_0000743901-mRNA-1"/>
    <property type="gene ID" value="NBR_0000743901"/>
</dbReference>
<protein>
    <submittedName>
        <fullName evidence="2 4">Uncharacterized protein</fullName>
    </submittedName>
</protein>
<evidence type="ECO:0000313" key="3">
    <source>
        <dbReference type="Proteomes" id="UP000271162"/>
    </source>
</evidence>
<evidence type="ECO:0000313" key="4">
    <source>
        <dbReference type="WBParaSite" id="NBR_0000743901-mRNA-1"/>
    </source>
</evidence>
<dbReference type="Proteomes" id="UP000271162">
    <property type="component" value="Unassembled WGS sequence"/>
</dbReference>
<proteinExistence type="predicted"/>
<reference evidence="4" key="1">
    <citation type="submission" date="2017-02" db="UniProtKB">
        <authorList>
            <consortium name="WormBaseParasite"/>
        </authorList>
    </citation>
    <scope>IDENTIFICATION</scope>
</reference>
<sequence>MCVWGERESNETFCGPARLRPSHPSITPCYDHMRQQQIQEENIRREKTDGRTDGWTTRSTRIATTRPGKNRAATEPDEVDTTPPSINRRFTGAI</sequence>
<evidence type="ECO:0000256" key="1">
    <source>
        <dbReference type="SAM" id="MobiDB-lite"/>
    </source>
</evidence>
<evidence type="ECO:0000313" key="2">
    <source>
        <dbReference type="EMBL" id="VDL71029.1"/>
    </source>
</evidence>